<evidence type="ECO:0000313" key="2">
    <source>
        <dbReference type="Proteomes" id="UP000183206"/>
    </source>
</evidence>
<evidence type="ECO:0000313" key="1">
    <source>
        <dbReference type="EMBL" id="OIO33501.1"/>
    </source>
</evidence>
<reference evidence="1 2" key="1">
    <citation type="journal article" date="2016" name="Environ. Microbiol.">
        <title>Genomic resolution of a cold subsurface aquifer community provides metabolic insights for novel microbes adapted to high CO concentrations.</title>
        <authorList>
            <person name="Probst A.J."/>
            <person name="Castelle C.J."/>
            <person name="Singh A."/>
            <person name="Brown C.T."/>
            <person name="Anantharaman K."/>
            <person name="Sharon I."/>
            <person name="Hug L.A."/>
            <person name="Burstein D."/>
            <person name="Emerson J.B."/>
            <person name="Thomas B.C."/>
            <person name="Banfield J.F."/>
        </authorList>
    </citation>
    <scope>NUCLEOTIDE SEQUENCE [LARGE SCALE GENOMIC DNA]</scope>
    <source>
        <strain evidence="1">CG1_02_47_685</strain>
    </source>
</reference>
<dbReference type="AlphaFoldDB" id="A0A1J4VFK1"/>
<dbReference type="Proteomes" id="UP000183206">
    <property type="component" value="Unassembled WGS sequence"/>
</dbReference>
<comment type="caution">
    <text evidence="1">The sequence shown here is derived from an EMBL/GenBank/DDBJ whole genome shotgun (WGS) entry which is preliminary data.</text>
</comment>
<accession>A0A1J4VFK1</accession>
<name>A0A1J4VFK1_9BACT</name>
<proteinExistence type="predicted"/>
<dbReference type="EMBL" id="MNVO01000005">
    <property type="protein sequence ID" value="OIO33501.1"/>
    <property type="molecule type" value="Genomic_DNA"/>
</dbReference>
<organism evidence="1 2">
    <name type="scientific">Candidatus Nomurabacteria bacterium CG1_02_47_685</name>
    <dbReference type="NCBI Taxonomy" id="1805282"/>
    <lineage>
        <taxon>Bacteria</taxon>
        <taxon>Candidatus Nomuraibacteriota</taxon>
    </lineage>
</organism>
<protein>
    <submittedName>
        <fullName evidence="1">Uncharacterized protein</fullName>
    </submittedName>
</protein>
<gene>
    <name evidence="1" type="ORF">AUJ44_00160</name>
</gene>
<sequence length="73" mass="8739">MFKEFLIKKMLDKQLKDMPTEQKERIIRIVTENPELFQKIASEVQQKMKEGKDQMSAVTEVMRAHEDEMKKIL</sequence>